<evidence type="ECO:0000313" key="3">
    <source>
        <dbReference type="Proteomes" id="UP000823749"/>
    </source>
</evidence>
<dbReference type="AlphaFoldDB" id="A0AAV6L7I6"/>
<evidence type="ECO:0008006" key="4">
    <source>
        <dbReference type="Google" id="ProtNLM"/>
    </source>
</evidence>
<dbReference type="PANTHER" id="PTHR34427">
    <property type="entry name" value="DUF4283 DOMAIN PROTEIN"/>
    <property type="match status" value="1"/>
</dbReference>
<dbReference type="EMBL" id="JACTNZ010000002">
    <property type="protein sequence ID" value="KAG5561028.1"/>
    <property type="molecule type" value="Genomic_DNA"/>
</dbReference>
<comment type="caution">
    <text evidence="2">The sequence shown here is derived from an EMBL/GenBank/DDBJ whole genome shotgun (WGS) entry which is preliminary data.</text>
</comment>
<reference evidence="2" key="1">
    <citation type="submission" date="2020-08" db="EMBL/GenBank/DDBJ databases">
        <title>Plant Genome Project.</title>
        <authorList>
            <person name="Zhang R.-G."/>
        </authorList>
    </citation>
    <scope>NUCLEOTIDE SEQUENCE</scope>
    <source>
        <strain evidence="2">WSP0</strain>
        <tissue evidence="2">Leaf</tissue>
    </source>
</reference>
<protein>
    <recommendedName>
        <fullName evidence="4">DUF4283 domain-containing protein</fullName>
    </recommendedName>
</protein>
<dbReference type="Proteomes" id="UP000823749">
    <property type="component" value="Chromosome 2"/>
</dbReference>
<evidence type="ECO:0000256" key="1">
    <source>
        <dbReference type="SAM" id="MobiDB-lite"/>
    </source>
</evidence>
<evidence type="ECO:0000313" key="2">
    <source>
        <dbReference type="EMBL" id="KAG5561028.1"/>
    </source>
</evidence>
<proteinExistence type="predicted"/>
<sequence>MGKAYYLVINTTCKCPTISLTPSTSDIRGSVNVSDIMAAQSGKSYLQIVRGEKSKSEPNKEVEVCLKAEPAGNGWLHRSAVAILDRLVSMADLRVSFMNEIRQNVVIRAMGGRSVLITFASSEIRDDIIQTKVMQRWFVSVSPWKNEAASLERFVWLSCSGMPLNAWNDKNFKLIGELWGQYIQADDKTLRDEYFAKGRILISTFESSKIDSWIMLDVNNLLYRVHVEEDDRFISPEDWSIDLLKVKSFEIPIFDSSSDEEDDADGDNNEEEDSQTDKLNGNDDNMEENKGKESNGILEDEATSAILGTTIHQHNQHGDNTIKEGGGVGQKQLPLTQEDGKSMEEKTKSPVQLDKDVSRVVDSMGLGAYHDDGPVTNEAISNLAQQIKKADGLALNSVGQIILDPKLVQVEIRENEGHLNNVDLVIDGGGEQRPLIQSSEPTIPLDGQRASHIQAVENLKPLLHSGP</sequence>
<organism evidence="2 3">
    <name type="scientific">Rhododendron griersonianum</name>
    <dbReference type="NCBI Taxonomy" id="479676"/>
    <lineage>
        <taxon>Eukaryota</taxon>
        <taxon>Viridiplantae</taxon>
        <taxon>Streptophyta</taxon>
        <taxon>Embryophyta</taxon>
        <taxon>Tracheophyta</taxon>
        <taxon>Spermatophyta</taxon>
        <taxon>Magnoliopsida</taxon>
        <taxon>eudicotyledons</taxon>
        <taxon>Gunneridae</taxon>
        <taxon>Pentapetalae</taxon>
        <taxon>asterids</taxon>
        <taxon>Ericales</taxon>
        <taxon>Ericaceae</taxon>
        <taxon>Ericoideae</taxon>
        <taxon>Rhodoreae</taxon>
        <taxon>Rhododendron</taxon>
    </lineage>
</organism>
<accession>A0AAV6L7I6</accession>
<feature type="region of interest" description="Disordered" evidence="1">
    <location>
        <begin position="255"/>
        <end position="297"/>
    </location>
</feature>
<keyword evidence="3" id="KW-1185">Reference proteome</keyword>
<name>A0AAV6L7I6_9ERIC</name>
<dbReference type="PANTHER" id="PTHR34427:SF5">
    <property type="entry name" value="DUF4283 DOMAIN-CONTAINING PROTEIN"/>
    <property type="match status" value="1"/>
</dbReference>
<feature type="compositionally biased region" description="Acidic residues" evidence="1">
    <location>
        <begin position="257"/>
        <end position="274"/>
    </location>
</feature>
<gene>
    <name evidence="2" type="ORF">RHGRI_004150</name>
</gene>